<gene>
    <name evidence="17" type="ORF">PoB_001463900</name>
</gene>
<feature type="compositionally biased region" description="Basic and acidic residues" evidence="15">
    <location>
        <begin position="198"/>
        <end position="208"/>
    </location>
</feature>
<dbReference type="Pfam" id="PF00096">
    <property type="entry name" value="zf-C2H2"/>
    <property type="match status" value="5"/>
</dbReference>
<protein>
    <submittedName>
        <fullName evidence="17">Gdnf-inducible Zinc finger protein 1</fullName>
    </submittedName>
</protein>
<dbReference type="EMBL" id="BLXT01001839">
    <property type="protein sequence ID" value="GFN88133.1"/>
    <property type="molecule type" value="Genomic_DNA"/>
</dbReference>
<dbReference type="PROSITE" id="PS50157">
    <property type="entry name" value="ZINC_FINGER_C2H2_2"/>
    <property type="match status" value="8"/>
</dbReference>
<keyword evidence="12" id="KW-0804">Transcription</keyword>
<keyword evidence="18" id="KW-1185">Reference proteome</keyword>
<dbReference type="Gene3D" id="3.30.160.60">
    <property type="entry name" value="Classic Zinc Finger"/>
    <property type="match status" value="7"/>
</dbReference>
<feature type="compositionally biased region" description="Basic residues" evidence="15">
    <location>
        <begin position="234"/>
        <end position="254"/>
    </location>
</feature>
<keyword evidence="10" id="KW-0805">Transcription regulation</keyword>
<dbReference type="PANTHER" id="PTHR24393">
    <property type="entry name" value="ZINC FINGER PROTEIN"/>
    <property type="match status" value="1"/>
</dbReference>
<keyword evidence="4" id="KW-1017">Isopeptide bond</keyword>
<evidence type="ECO:0000256" key="12">
    <source>
        <dbReference type="ARBA" id="ARBA00023163"/>
    </source>
</evidence>
<dbReference type="GO" id="GO:0008270">
    <property type="term" value="F:zinc ion binding"/>
    <property type="evidence" value="ECO:0007669"/>
    <property type="project" value="UniProtKB-KW"/>
</dbReference>
<keyword evidence="11" id="KW-0238">DNA-binding</keyword>
<feature type="region of interest" description="Disordered" evidence="15">
    <location>
        <begin position="1075"/>
        <end position="1096"/>
    </location>
</feature>
<feature type="region of interest" description="Disordered" evidence="15">
    <location>
        <begin position="114"/>
        <end position="280"/>
    </location>
</feature>
<keyword evidence="9" id="KW-0832">Ubl conjugation</keyword>
<keyword evidence="5" id="KW-0479">Metal-binding</keyword>
<evidence type="ECO:0000256" key="5">
    <source>
        <dbReference type="ARBA" id="ARBA00022723"/>
    </source>
</evidence>
<evidence type="ECO:0000256" key="15">
    <source>
        <dbReference type="SAM" id="MobiDB-lite"/>
    </source>
</evidence>
<dbReference type="Pfam" id="PF13912">
    <property type="entry name" value="zf-C2H2_6"/>
    <property type="match status" value="1"/>
</dbReference>
<dbReference type="GO" id="GO:0000978">
    <property type="term" value="F:RNA polymerase II cis-regulatory region sequence-specific DNA binding"/>
    <property type="evidence" value="ECO:0007669"/>
    <property type="project" value="TreeGrafter"/>
</dbReference>
<evidence type="ECO:0000313" key="17">
    <source>
        <dbReference type="EMBL" id="GFN88133.1"/>
    </source>
</evidence>
<dbReference type="GO" id="GO:0001228">
    <property type="term" value="F:DNA-binding transcription activator activity, RNA polymerase II-specific"/>
    <property type="evidence" value="ECO:0007669"/>
    <property type="project" value="TreeGrafter"/>
</dbReference>
<feature type="domain" description="C2H2-type" evidence="16">
    <location>
        <begin position="405"/>
        <end position="432"/>
    </location>
</feature>
<feature type="domain" description="C2H2-type" evidence="16">
    <location>
        <begin position="461"/>
        <end position="488"/>
    </location>
</feature>
<dbReference type="SUPFAM" id="SSF57667">
    <property type="entry name" value="beta-beta-alpha zinc fingers"/>
    <property type="match status" value="5"/>
</dbReference>
<evidence type="ECO:0000256" key="13">
    <source>
        <dbReference type="ARBA" id="ARBA00023242"/>
    </source>
</evidence>
<feature type="domain" description="C2H2-type" evidence="16">
    <location>
        <begin position="517"/>
        <end position="545"/>
    </location>
</feature>
<evidence type="ECO:0000256" key="10">
    <source>
        <dbReference type="ARBA" id="ARBA00023015"/>
    </source>
</evidence>
<evidence type="ECO:0000256" key="11">
    <source>
        <dbReference type="ARBA" id="ARBA00023125"/>
    </source>
</evidence>
<feature type="domain" description="C2H2-type" evidence="16">
    <location>
        <begin position="344"/>
        <end position="371"/>
    </location>
</feature>
<name>A0AAV3Z241_9GAST</name>
<dbReference type="FunFam" id="3.30.160.60:FF:000247">
    <property type="entry name" value="Zinc finger protein 236"/>
    <property type="match status" value="1"/>
</dbReference>
<dbReference type="InterPro" id="IPR036236">
    <property type="entry name" value="Znf_C2H2_sf"/>
</dbReference>
<evidence type="ECO:0000259" key="16">
    <source>
        <dbReference type="PROSITE" id="PS50157"/>
    </source>
</evidence>
<keyword evidence="6" id="KW-0677">Repeat</keyword>
<comment type="subcellular location">
    <subcellularLocation>
        <location evidence="2">Nucleus</location>
    </subcellularLocation>
</comment>
<organism evidence="17 18">
    <name type="scientific">Plakobranchus ocellatus</name>
    <dbReference type="NCBI Taxonomy" id="259542"/>
    <lineage>
        <taxon>Eukaryota</taxon>
        <taxon>Metazoa</taxon>
        <taxon>Spiralia</taxon>
        <taxon>Lophotrochozoa</taxon>
        <taxon>Mollusca</taxon>
        <taxon>Gastropoda</taxon>
        <taxon>Heterobranchia</taxon>
        <taxon>Euthyneura</taxon>
        <taxon>Panpulmonata</taxon>
        <taxon>Sacoglossa</taxon>
        <taxon>Placobranchoidea</taxon>
        <taxon>Plakobranchidae</taxon>
        <taxon>Plakobranchus</taxon>
    </lineage>
</organism>
<accession>A0AAV3Z241</accession>
<reference evidence="17 18" key="1">
    <citation type="journal article" date="2021" name="Elife">
        <title>Chloroplast acquisition without the gene transfer in kleptoplastic sea slugs, Plakobranchus ocellatus.</title>
        <authorList>
            <person name="Maeda T."/>
            <person name="Takahashi S."/>
            <person name="Yoshida T."/>
            <person name="Shimamura S."/>
            <person name="Takaki Y."/>
            <person name="Nagai Y."/>
            <person name="Toyoda A."/>
            <person name="Suzuki Y."/>
            <person name="Arimoto A."/>
            <person name="Ishii H."/>
            <person name="Satoh N."/>
            <person name="Nishiyama T."/>
            <person name="Hasebe M."/>
            <person name="Maruyama T."/>
            <person name="Minagawa J."/>
            <person name="Obokata J."/>
            <person name="Shigenobu S."/>
        </authorList>
    </citation>
    <scope>NUCLEOTIDE SEQUENCE [LARGE SCALE GENOMIC DNA]</scope>
</reference>
<dbReference type="FunFam" id="3.30.160.60:FF:000110">
    <property type="entry name" value="Zinc finger protein-like"/>
    <property type="match status" value="1"/>
</dbReference>
<comment type="similarity">
    <text evidence="3">Belongs to the krueppel C2H2-type zinc-finger protein family.</text>
</comment>
<dbReference type="Proteomes" id="UP000735302">
    <property type="component" value="Unassembled WGS sequence"/>
</dbReference>
<dbReference type="SMART" id="SM00355">
    <property type="entry name" value="ZnF_C2H2"/>
    <property type="match status" value="9"/>
</dbReference>
<evidence type="ECO:0000256" key="4">
    <source>
        <dbReference type="ARBA" id="ARBA00022499"/>
    </source>
</evidence>
<feature type="domain" description="C2H2-type" evidence="16">
    <location>
        <begin position="489"/>
        <end position="516"/>
    </location>
</feature>
<evidence type="ECO:0000256" key="1">
    <source>
        <dbReference type="ARBA" id="ARBA00003767"/>
    </source>
</evidence>
<feature type="compositionally biased region" description="Polar residues" evidence="15">
    <location>
        <begin position="152"/>
        <end position="164"/>
    </location>
</feature>
<keyword evidence="7 14" id="KW-0863">Zinc-finger</keyword>
<feature type="compositionally biased region" description="Basic residues" evidence="15">
    <location>
        <begin position="127"/>
        <end position="136"/>
    </location>
</feature>
<keyword evidence="8" id="KW-0862">Zinc</keyword>
<evidence type="ECO:0000313" key="18">
    <source>
        <dbReference type="Proteomes" id="UP000735302"/>
    </source>
</evidence>
<feature type="domain" description="C2H2-type" evidence="16">
    <location>
        <begin position="433"/>
        <end position="460"/>
    </location>
</feature>
<dbReference type="GO" id="GO:0005634">
    <property type="term" value="C:nucleus"/>
    <property type="evidence" value="ECO:0007669"/>
    <property type="project" value="UniProtKB-SubCell"/>
</dbReference>
<evidence type="ECO:0000256" key="9">
    <source>
        <dbReference type="ARBA" id="ARBA00022843"/>
    </source>
</evidence>
<dbReference type="PROSITE" id="PS00028">
    <property type="entry name" value="ZINC_FINGER_C2H2_1"/>
    <property type="match status" value="8"/>
</dbReference>
<comment type="function">
    <text evidence="1">May be involved in transcriptional regulation.</text>
</comment>
<dbReference type="PANTHER" id="PTHR24393:SF15">
    <property type="entry name" value="IP01243P-RELATED"/>
    <property type="match status" value="1"/>
</dbReference>
<sequence>MATIFCNVEADINDDFINRFPKDFDFDGMLRKISEDAGVSIVHDKYIGVDTFVNYRLKGFWLPMEKAYKYLVTTLAQYHPIPSNESYASGMDSQDVVDVDVHGLPDSHVDISVSNDILKSVQPESKRPRRSRKSSRQNKISGGDEYEREDLQTSNAGNSDSLRVSASEKRTNLEVSDENNHQEEVESLSKTHSLLVERNGKNTCDKTSMKINSQSEHDDSFNAESAFEDAFKSPAKRGPARKRKSASPLKRRGIEKKQWSSLPAPENEPPVVKKRGRPKLNDNDNVKEFHCSECSFVATKRSKLQAHRLRVHEASPVKCDLCPKVFPSKRYMLRHRASHTDPQHCCDICGKMYKIRKAMLEHRKTHDGAYKKPKVTCELCSKTFCNRYILECHIKDIHMGQKKSFLCSTCGKSFTTRHSLTEHTNAHIGVKPHVCEICGKSFSYESALRDHRFTHADDKHFWCKHCQKGFSQRSGLKMHMRIHRQHKMFICSECGRGFTQKQALQRHERVHKGEKPFVCKHCGRLFTDASIIRRHLILVHKINKDAKAWREDIVCTVKSHNDYQVQKMTEEEDEQEAERVKNELFVKAVGGAQHRVSSKGPSRAFSRTYPRRVALLDEQGNVIAPPEIPQRPAAVSSKQIKDTNRHEGFQVPISLQNNQIILAHETICTDLDVSAQVLGQRFSEAPQWDNSIANSNNINAAHSGVAATTTTHMEHIILEEPGQPNIEHVQNTFHKLIKYEVQPGVAGASVVSVPEGGVVLGLNDVNVASRKTSEPTRGTIAAANTLIQQQQQQQQHHQQPHVGESSSSICPLSFTISTTQSVNQTSFENSNPQTAHTGNMFNPGQIQYFDGRSTGLTTGSKHVTGVHAWPPMFYYSQLANQFGMNINPEYPYVSGAATSSSPVGGIKTTGQPSPPLHQTSASTTTFILQTQPGHLHSLQDLESTTGMKVDQEPQNQAVLHLDSCVDQPQLEHQASELSLSTQQDSSTSDIQERHLRTVPVEDELVFLQQKFQQHQHQHHHQEDASPILITPTSSQHDQHQHQDVDLVEHLTGSHDMTPEHHTILVHALDAATRHLSPNLQTRPRDDSLSNIKADLT</sequence>
<evidence type="ECO:0000256" key="6">
    <source>
        <dbReference type="ARBA" id="ARBA00022737"/>
    </source>
</evidence>
<feature type="domain" description="C2H2-type" evidence="16">
    <location>
        <begin position="317"/>
        <end position="344"/>
    </location>
</feature>
<evidence type="ECO:0000256" key="14">
    <source>
        <dbReference type="PROSITE-ProRule" id="PRU00042"/>
    </source>
</evidence>
<dbReference type="AlphaFoldDB" id="A0AAV3Z241"/>
<keyword evidence="13" id="KW-0539">Nucleus</keyword>
<dbReference type="FunFam" id="3.30.160.60:FF:001397">
    <property type="entry name" value="Datilografo, isoform A"/>
    <property type="match status" value="1"/>
</dbReference>
<dbReference type="InterPro" id="IPR013087">
    <property type="entry name" value="Znf_C2H2_type"/>
</dbReference>
<proteinExistence type="inferred from homology"/>
<comment type="caution">
    <text evidence="17">The sequence shown here is derived from an EMBL/GenBank/DDBJ whole genome shotgun (WGS) entry which is preliminary data.</text>
</comment>
<evidence type="ECO:0000256" key="8">
    <source>
        <dbReference type="ARBA" id="ARBA00022833"/>
    </source>
</evidence>
<feature type="domain" description="C2H2-type" evidence="16">
    <location>
        <begin position="375"/>
        <end position="403"/>
    </location>
</feature>
<feature type="region of interest" description="Disordered" evidence="15">
    <location>
        <begin position="789"/>
        <end position="808"/>
    </location>
</feature>
<evidence type="ECO:0000256" key="2">
    <source>
        <dbReference type="ARBA" id="ARBA00004123"/>
    </source>
</evidence>
<feature type="compositionally biased region" description="Basic and acidic residues" evidence="15">
    <location>
        <begin position="166"/>
        <end position="189"/>
    </location>
</feature>
<evidence type="ECO:0000256" key="7">
    <source>
        <dbReference type="ARBA" id="ARBA00022771"/>
    </source>
</evidence>
<evidence type="ECO:0000256" key="3">
    <source>
        <dbReference type="ARBA" id="ARBA00006991"/>
    </source>
</evidence>